<name>A0ACC7MQ03_9BURK</name>
<sequence>MDSIDLEVLNACAQWLRDGWRCEYITVVHTWGSSPRPVGATMAIRADGTVVGSVSGGCIEDDLIASIREHGIVQTTPKVLTYGISADEAHRFGLPCGGTIQLVVEPLANHSRISELAGLMSDRILTKRILDLETGTVELANGCAEEQLCLSNGRLLTIHGPRLRLLIIGAGQLSQFLAQIALCLEYQVTVCDPRDEHRASWTLKGVELVRAMPDDVVLQMKLDQRSAVVALTHDPKLDDLALMEALRTEAFYVGAIGSRANNAKRRERLRHFDLSGQQIAKLRGPIGLYIGSKTPYEIAISILAELTAVKNNVAVPWKLGVAAGKELDRPR</sequence>
<keyword evidence="2" id="KW-1185">Reference proteome</keyword>
<dbReference type="Proteomes" id="UP001168096">
    <property type="component" value="Unassembled WGS sequence"/>
</dbReference>
<reference evidence="1" key="1">
    <citation type="submission" date="2024-11" db="EMBL/GenBank/DDBJ databases">
        <title>Description of Massilia orientalis sp. nov., isolated from rhizosphere soil of Ageratina adenophora.</title>
        <authorList>
            <person name="Wang Y."/>
        </authorList>
    </citation>
    <scope>NUCLEOTIDE SEQUENCE</scope>
    <source>
        <strain evidence="1">YIM B02787</strain>
    </source>
</reference>
<comment type="caution">
    <text evidence="1">The sequence shown here is derived from an EMBL/GenBank/DDBJ whole genome shotgun (WGS) entry which is preliminary data.</text>
</comment>
<evidence type="ECO:0000313" key="1">
    <source>
        <dbReference type="EMBL" id="MFJ1472476.1"/>
    </source>
</evidence>
<evidence type="ECO:0000313" key="2">
    <source>
        <dbReference type="Proteomes" id="UP001168096"/>
    </source>
</evidence>
<proteinExistence type="predicted"/>
<accession>A0ACC7MQ03</accession>
<organism evidence="1 2">
    <name type="scientific">Massilia orientalis</name>
    <dbReference type="NCBI Taxonomy" id="3050128"/>
    <lineage>
        <taxon>Bacteria</taxon>
        <taxon>Pseudomonadati</taxon>
        <taxon>Pseudomonadota</taxon>
        <taxon>Betaproteobacteria</taxon>
        <taxon>Burkholderiales</taxon>
        <taxon>Oxalobacteraceae</taxon>
        <taxon>Telluria group</taxon>
        <taxon>Massilia</taxon>
    </lineage>
</organism>
<gene>
    <name evidence="1" type="ORF">QPK29_032600</name>
</gene>
<protein>
    <submittedName>
        <fullName evidence="1">XdhC family protein</fullName>
    </submittedName>
</protein>
<dbReference type="EMBL" id="JASNRB020000049">
    <property type="protein sequence ID" value="MFJ1472476.1"/>
    <property type="molecule type" value="Genomic_DNA"/>
</dbReference>